<gene>
    <name evidence="2" type="ORF">SAMN05216325_13911</name>
</gene>
<sequence length="117" mass="13155">MAKDKSTPTKSPVKRRRGPRFGNVDVITPKMRSDKAIKEWRHFIDTASEAEKKVVRHLKMGIGAVALMREIRRLLGESKAKCEIIPFPHERVRKSADSVAGRKPKIGSAVIDLQRGV</sequence>
<dbReference type="Proteomes" id="UP000199459">
    <property type="component" value="Unassembled WGS sequence"/>
</dbReference>
<evidence type="ECO:0000313" key="2">
    <source>
        <dbReference type="EMBL" id="SEN71211.1"/>
    </source>
</evidence>
<dbReference type="EMBL" id="FOCP01000039">
    <property type="protein sequence ID" value="SEN71211.1"/>
    <property type="molecule type" value="Genomic_DNA"/>
</dbReference>
<evidence type="ECO:0000256" key="1">
    <source>
        <dbReference type="SAM" id="MobiDB-lite"/>
    </source>
</evidence>
<reference evidence="2 3" key="1">
    <citation type="submission" date="2016-10" db="EMBL/GenBank/DDBJ databases">
        <authorList>
            <person name="de Groot N.N."/>
        </authorList>
    </citation>
    <scope>NUCLEOTIDE SEQUENCE [LARGE SCALE GENOMIC DNA]</scope>
    <source>
        <strain evidence="2 3">Nm22</strain>
    </source>
</reference>
<dbReference type="OrthoDB" id="8547366at2"/>
<organism evidence="2 3">
    <name type="scientific">Nitrosomonas marina</name>
    <dbReference type="NCBI Taxonomy" id="917"/>
    <lineage>
        <taxon>Bacteria</taxon>
        <taxon>Pseudomonadati</taxon>
        <taxon>Pseudomonadota</taxon>
        <taxon>Betaproteobacteria</taxon>
        <taxon>Nitrosomonadales</taxon>
        <taxon>Nitrosomonadaceae</taxon>
        <taxon>Nitrosomonas</taxon>
    </lineage>
</organism>
<proteinExistence type="predicted"/>
<name>A0A1H8IS57_9PROT</name>
<evidence type="ECO:0000313" key="3">
    <source>
        <dbReference type="Proteomes" id="UP000199459"/>
    </source>
</evidence>
<dbReference type="AlphaFoldDB" id="A0A1H8IS57"/>
<dbReference type="RefSeq" id="WP_090634752.1">
    <property type="nucleotide sequence ID" value="NZ_FOCP01000039.1"/>
</dbReference>
<protein>
    <submittedName>
        <fullName evidence="2">Uncharacterized protein</fullName>
    </submittedName>
</protein>
<feature type="region of interest" description="Disordered" evidence="1">
    <location>
        <begin position="1"/>
        <end position="25"/>
    </location>
</feature>
<accession>A0A1H8IS57</accession>